<reference evidence="3" key="1">
    <citation type="submission" date="2016-10" db="EMBL/GenBank/DDBJ databases">
        <authorList>
            <person name="Varghese N."/>
            <person name="Submissions S."/>
        </authorList>
    </citation>
    <scope>NUCLEOTIDE SEQUENCE [LARGE SCALE GENOMIC DNA]</scope>
    <source>
        <strain evidence="3">BS3660</strain>
    </source>
</reference>
<feature type="signal peptide" evidence="1">
    <location>
        <begin position="1"/>
        <end position="27"/>
    </location>
</feature>
<keyword evidence="3" id="KW-1185">Reference proteome</keyword>
<evidence type="ECO:0000313" key="3">
    <source>
        <dbReference type="Proteomes" id="UP000198542"/>
    </source>
</evidence>
<evidence type="ECO:0000313" key="2">
    <source>
        <dbReference type="EMBL" id="SEB74235.1"/>
    </source>
</evidence>
<dbReference type="EMBL" id="FNTC01000002">
    <property type="protein sequence ID" value="SEB74235.1"/>
    <property type="molecule type" value="Genomic_DNA"/>
</dbReference>
<evidence type="ECO:0000256" key="1">
    <source>
        <dbReference type="SAM" id="SignalP"/>
    </source>
</evidence>
<organism evidence="2 3">
    <name type="scientific">Pseudomonas jessenii</name>
    <dbReference type="NCBI Taxonomy" id="77298"/>
    <lineage>
        <taxon>Bacteria</taxon>
        <taxon>Pseudomonadati</taxon>
        <taxon>Pseudomonadota</taxon>
        <taxon>Gammaproteobacteria</taxon>
        <taxon>Pseudomonadales</taxon>
        <taxon>Pseudomonadaceae</taxon>
        <taxon>Pseudomonas</taxon>
    </lineage>
</organism>
<name>A0A1H4LVD5_PSEJE</name>
<dbReference type="AlphaFoldDB" id="A0A1H4LVD5"/>
<proteinExistence type="predicted"/>
<accession>A0A1H4LVD5</accession>
<protein>
    <submittedName>
        <fullName evidence="2">Uncharacterized protein</fullName>
    </submittedName>
</protein>
<sequence>MLAKNLRALRGVRLPALSLTTIASALAPTGTCVFSEGTKKPAEAGFSFLQNQAFCRLSR</sequence>
<keyword evidence="1" id="KW-0732">Signal</keyword>
<feature type="chain" id="PRO_5011507848" evidence="1">
    <location>
        <begin position="28"/>
        <end position="59"/>
    </location>
</feature>
<dbReference type="Proteomes" id="UP000198542">
    <property type="component" value="Unassembled WGS sequence"/>
</dbReference>
<gene>
    <name evidence="2" type="ORF">SAMN04490187_1806</name>
</gene>